<sequence>MADIKISQLPDAATLDGTERFPVVQAGQNAKASPDQLASYAFGLLQRYIDGLKLEWVSTTSLRVTNGVAYVPSVKRIIALPQSVTMASLALDASAWYHCYLTAAAGIQLVKDAPDAAYAGVARTKTADSSCRYLGSVLTDSSGQIYNFLHVGNQIFYRNAQAKNPFRVLDSGTATSIATVSCAAVVPVTARVATLQLYNFASGVNMGTGTSDDSAIGPPSAPNDALYLIRQDATALVPHPLASDGSLQYWLTGTPTGGAGAYIDVFGYIYER</sequence>
<organism evidence="1 2">
    <name type="scientific">Xanthomonas albilineans (strain GPE PC73 / CFBP 7063)</name>
    <dbReference type="NCBI Taxonomy" id="380358"/>
    <lineage>
        <taxon>Bacteria</taxon>
        <taxon>Pseudomonadati</taxon>
        <taxon>Pseudomonadota</taxon>
        <taxon>Gammaproteobacteria</taxon>
        <taxon>Lysobacterales</taxon>
        <taxon>Lysobacteraceae</taxon>
        <taxon>Xanthomonas</taxon>
    </lineage>
</organism>
<protein>
    <submittedName>
        <fullName evidence="1">Uncharacterized protein</fullName>
    </submittedName>
</protein>
<gene>
    <name evidence="1" type="ordered locus">XALc_0230</name>
</gene>
<dbReference type="AlphaFoldDB" id="D2U873"/>
<evidence type="ECO:0000313" key="2">
    <source>
        <dbReference type="Proteomes" id="UP000001890"/>
    </source>
</evidence>
<keyword evidence="2" id="KW-1185">Reference proteome</keyword>
<dbReference type="PATRIC" id="fig|29447.3.peg.238"/>
<dbReference type="EMBL" id="FP565176">
    <property type="protein sequence ID" value="CBA14775.1"/>
    <property type="molecule type" value="Genomic_DNA"/>
</dbReference>
<dbReference type="KEGG" id="xal:XALC_0230"/>
<dbReference type="eggNOG" id="ENOG5033UFA">
    <property type="taxonomic scope" value="Bacteria"/>
</dbReference>
<dbReference type="Proteomes" id="UP000001890">
    <property type="component" value="Chromosome"/>
</dbReference>
<dbReference type="STRING" id="380358.XALC_0230"/>
<dbReference type="RefSeq" id="WP_012914793.1">
    <property type="nucleotide sequence ID" value="NC_013722.1"/>
</dbReference>
<dbReference type="OrthoDB" id="6048333at2"/>
<evidence type="ECO:0000313" key="1">
    <source>
        <dbReference type="EMBL" id="CBA14775.1"/>
    </source>
</evidence>
<name>D2U873_XANAP</name>
<proteinExistence type="predicted"/>
<reference evidence="1 2" key="1">
    <citation type="journal article" date="2009" name="BMC Genomics">
        <title>The complete genome sequence of Xanthomonas albilineans provides new insights into the reductive genome evolution of the xylem-limited Xanthomonadaceae.</title>
        <authorList>
            <person name="Pieretti I."/>
            <person name="Royer M."/>
            <person name="Barbe V."/>
            <person name="Carrere S."/>
            <person name="Koebnik R."/>
            <person name="Cociancich S."/>
            <person name="Couloux A."/>
            <person name="Darrasse A."/>
            <person name="Gouzy J."/>
            <person name="Jacques M.A."/>
            <person name="Lauber E."/>
            <person name="Manceau C."/>
            <person name="Mangenot S."/>
            <person name="Poussier S."/>
            <person name="Segurens B."/>
            <person name="Szurek B."/>
            <person name="Verdier V."/>
            <person name="Arlat M."/>
            <person name="Rott P."/>
        </authorList>
    </citation>
    <scope>NUCLEOTIDE SEQUENCE [LARGE SCALE GENOMIC DNA]</scope>
    <source>
        <strain evidence="2">GPE PC73 / CFBP 7063</strain>
    </source>
</reference>
<accession>D2U873</accession>